<dbReference type="FunCoup" id="A0A3B1JJM3">
    <property type="interactions" value="126"/>
</dbReference>
<dbReference type="Ensembl" id="ENSAMXT00000039754.1">
    <property type="protein sequence ID" value="ENSAMXP00000041906.1"/>
    <property type="gene ID" value="ENSAMXG00000032241.1"/>
</dbReference>
<reference evidence="9" key="4">
    <citation type="submission" date="2025-09" db="UniProtKB">
        <authorList>
            <consortium name="Ensembl"/>
        </authorList>
    </citation>
    <scope>IDENTIFICATION</scope>
</reference>
<organism evidence="9 10">
    <name type="scientific">Astyanax mexicanus</name>
    <name type="common">Blind cave fish</name>
    <name type="synonym">Astyanax fasciatus mexicanus</name>
    <dbReference type="NCBI Taxonomy" id="7994"/>
    <lineage>
        <taxon>Eukaryota</taxon>
        <taxon>Metazoa</taxon>
        <taxon>Chordata</taxon>
        <taxon>Craniata</taxon>
        <taxon>Vertebrata</taxon>
        <taxon>Euteleostomi</taxon>
        <taxon>Actinopterygii</taxon>
        <taxon>Neopterygii</taxon>
        <taxon>Teleostei</taxon>
        <taxon>Ostariophysi</taxon>
        <taxon>Characiformes</taxon>
        <taxon>Characoidei</taxon>
        <taxon>Acestrorhamphidae</taxon>
        <taxon>Acestrorhamphinae</taxon>
        <taxon>Astyanax</taxon>
    </lineage>
</organism>
<evidence type="ECO:0000313" key="10">
    <source>
        <dbReference type="Proteomes" id="UP000018467"/>
    </source>
</evidence>
<feature type="chain" id="PRO_5017101018" description="UDP-glucuronosyltransferase" evidence="8">
    <location>
        <begin position="24"/>
        <end position="527"/>
    </location>
</feature>
<dbReference type="PANTHER" id="PTHR48043:SF32">
    <property type="entry name" value="UDP-GLUCURONOSYLTRANSFERASE"/>
    <property type="match status" value="1"/>
</dbReference>
<comment type="subcellular location">
    <subcellularLocation>
        <location evidence="8">Membrane</location>
        <topology evidence="8">Single-pass membrane protein</topology>
    </subcellularLocation>
</comment>
<comment type="similarity">
    <text evidence="1 7">Belongs to the UDP-glycosyltransferase family.</text>
</comment>
<dbReference type="KEGG" id="amex:103038246"/>
<evidence type="ECO:0000256" key="1">
    <source>
        <dbReference type="ARBA" id="ARBA00009995"/>
    </source>
</evidence>
<keyword evidence="2 7" id="KW-0328">Glycosyltransferase</keyword>
<dbReference type="Pfam" id="PF00201">
    <property type="entry name" value="UDPGT"/>
    <property type="match status" value="1"/>
</dbReference>
<dbReference type="SUPFAM" id="SSF53756">
    <property type="entry name" value="UDP-Glycosyltransferase/glycogen phosphorylase"/>
    <property type="match status" value="1"/>
</dbReference>
<dbReference type="InterPro" id="IPR035595">
    <property type="entry name" value="UDP_glycos_trans_CS"/>
</dbReference>
<dbReference type="Bgee" id="ENSAMXG00000032241">
    <property type="expression patterns" value="Expressed in mesonephros and 12 other cell types or tissues"/>
</dbReference>
<reference evidence="9" key="3">
    <citation type="submission" date="2025-08" db="UniProtKB">
        <authorList>
            <consortium name="Ensembl"/>
        </authorList>
    </citation>
    <scope>IDENTIFICATION</scope>
</reference>
<evidence type="ECO:0000256" key="3">
    <source>
        <dbReference type="ARBA" id="ARBA00022679"/>
    </source>
</evidence>
<dbReference type="FunFam" id="3.40.50.2000:FF:000001">
    <property type="entry name" value="UDP-glucuronosyltransferase"/>
    <property type="match status" value="1"/>
</dbReference>
<dbReference type="AlphaFoldDB" id="A0A3B1JJM3"/>
<protein>
    <recommendedName>
        <fullName evidence="8">UDP-glucuronosyltransferase</fullName>
        <ecNumber evidence="8">2.4.1.17</ecNumber>
    </recommendedName>
</protein>
<accession>A0A3B1JJM3</accession>
<dbReference type="GeneTree" id="ENSGT00940000166282"/>
<evidence type="ECO:0000313" key="9">
    <source>
        <dbReference type="Ensembl" id="ENSAMXP00000041906.1"/>
    </source>
</evidence>
<dbReference type="InParanoid" id="A0A3B1JJM3"/>
<dbReference type="InterPro" id="IPR002213">
    <property type="entry name" value="UDP_glucos_trans"/>
</dbReference>
<reference evidence="10" key="2">
    <citation type="journal article" date="2014" name="Nat. Commun.">
        <title>The cavefish genome reveals candidate genes for eye loss.</title>
        <authorList>
            <person name="McGaugh S.E."/>
            <person name="Gross J.B."/>
            <person name="Aken B."/>
            <person name="Blin M."/>
            <person name="Borowsky R."/>
            <person name="Chalopin D."/>
            <person name="Hinaux H."/>
            <person name="Jeffery W.R."/>
            <person name="Keene A."/>
            <person name="Ma L."/>
            <person name="Minx P."/>
            <person name="Murphy D."/>
            <person name="O'Quin K.E."/>
            <person name="Retaux S."/>
            <person name="Rohner N."/>
            <person name="Searle S.M."/>
            <person name="Stahl B.A."/>
            <person name="Tabin C."/>
            <person name="Volff J.N."/>
            <person name="Yoshizawa M."/>
            <person name="Warren W.C."/>
        </authorList>
    </citation>
    <scope>NUCLEOTIDE SEQUENCE [LARGE SCALE GENOMIC DNA]</scope>
    <source>
        <strain evidence="10">female</strain>
    </source>
</reference>
<keyword evidence="6 8" id="KW-0472">Membrane</keyword>
<reference evidence="10" key="1">
    <citation type="submission" date="2013-03" db="EMBL/GenBank/DDBJ databases">
        <authorList>
            <person name="Jeffery W."/>
            <person name="Warren W."/>
            <person name="Wilson R.K."/>
        </authorList>
    </citation>
    <scope>NUCLEOTIDE SEQUENCE</scope>
    <source>
        <strain evidence="10">female</strain>
    </source>
</reference>
<dbReference type="CDD" id="cd03784">
    <property type="entry name" value="GT1_Gtf-like"/>
    <property type="match status" value="1"/>
</dbReference>
<keyword evidence="3 7" id="KW-0808">Transferase</keyword>
<comment type="catalytic activity">
    <reaction evidence="8">
        <text>glucuronate acceptor + UDP-alpha-D-glucuronate = acceptor beta-D-glucuronoside + UDP + H(+)</text>
        <dbReference type="Rhea" id="RHEA:21032"/>
        <dbReference type="ChEBI" id="CHEBI:15378"/>
        <dbReference type="ChEBI" id="CHEBI:58052"/>
        <dbReference type="ChEBI" id="CHEBI:58223"/>
        <dbReference type="ChEBI" id="CHEBI:132367"/>
        <dbReference type="ChEBI" id="CHEBI:132368"/>
        <dbReference type="EC" id="2.4.1.17"/>
    </reaction>
</comment>
<dbReference type="CTD" id="570913"/>
<dbReference type="GeneID" id="103038246"/>
<dbReference type="Gene3D" id="3.40.50.2000">
    <property type="entry name" value="Glycogen Phosphorylase B"/>
    <property type="match status" value="2"/>
</dbReference>
<evidence type="ECO:0000256" key="6">
    <source>
        <dbReference type="ARBA" id="ARBA00023136"/>
    </source>
</evidence>
<proteinExistence type="inferred from homology"/>
<feature type="transmembrane region" description="Helical" evidence="8">
    <location>
        <begin position="494"/>
        <end position="517"/>
    </location>
</feature>
<keyword evidence="4 8" id="KW-0812">Transmembrane</keyword>
<dbReference type="GO" id="GO:0016020">
    <property type="term" value="C:membrane"/>
    <property type="evidence" value="ECO:0007669"/>
    <property type="project" value="UniProtKB-SubCell"/>
</dbReference>
<keyword evidence="8" id="KW-0732">Signal</keyword>
<dbReference type="EC" id="2.4.1.17" evidence="8"/>
<evidence type="ECO:0000256" key="7">
    <source>
        <dbReference type="RuleBase" id="RU003718"/>
    </source>
</evidence>
<evidence type="ECO:0000256" key="2">
    <source>
        <dbReference type="ARBA" id="ARBA00022676"/>
    </source>
</evidence>
<evidence type="ECO:0000256" key="5">
    <source>
        <dbReference type="ARBA" id="ARBA00022989"/>
    </source>
</evidence>
<keyword evidence="5 8" id="KW-1133">Transmembrane helix</keyword>
<name>A0A3B1JJM3_ASTMX</name>
<sequence>MGLIANRLLCISCLLSVVVCSSGGKILVFPEDGSHWVNMQVILRELHTRGHNLTVIRSSRSFYIQGSSPLYTVITVNITQTEAVDAGIFGTLLQRSIALRKMMPIVRFFEQQKDVKKMLQIFHNGALSLISAILDDSFLTRQLQDTKFELMLVDPAFPAGVLLAHYLQLPMVYNVRWLNAGEAHMAIAPSPPSFVPMYNSLFSDRMDFLQRAENSLRYLFSRLQEHFIILPIYDKLLKTHFPPGSDLLTMQRTADIWLMRIDFVFDFPRPSMPNFVYIGGFQCRQAQAISAELEDFVQSSGEHGVVVMSFGVMVTALPKEITEAIASAFARLPQKVIWRYMGERPSSLGNNTLLLDWLPQNDLLGHPKTRAFVSHGGTNGIYEAIYHGVPVLLLPLLFDQFDNAIRLEVRGAARVLEVSTLTSNDFLEGIEDVIKNPSYRSSIQKLSQLHHDRPISPLKSTVFWIEYVLRNKGAQHLQSPANSLPWYTYHCLDVLSFLLVFILVALWVLVTLCRLLCCRPKRKQKAD</sequence>
<evidence type="ECO:0000256" key="4">
    <source>
        <dbReference type="ARBA" id="ARBA00022692"/>
    </source>
</evidence>
<dbReference type="OrthoDB" id="5835829at2759"/>
<keyword evidence="10" id="KW-1185">Reference proteome</keyword>
<dbReference type="PANTHER" id="PTHR48043">
    <property type="entry name" value="EG:EG0003.4 PROTEIN-RELATED"/>
    <property type="match status" value="1"/>
</dbReference>
<evidence type="ECO:0000256" key="8">
    <source>
        <dbReference type="RuleBase" id="RU362059"/>
    </source>
</evidence>
<dbReference type="Proteomes" id="UP000018467">
    <property type="component" value="Unassembled WGS sequence"/>
</dbReference>
<dbReference type="PROSITE" id="PS00375">
    <property type="entry name" value="UDPGT"/>
    <property type="match status" value="1"/>
</dbReference>
<dbReference type="InterPro" id="IPR050271">
    <property type="entry name" value="UDP-glycosyltransferase"/>
</dbReference>
<dbReference type="GO" id="GO:0015020">
    <property type="term" value="F:glucuronosyltransferase activity"/>
    <property type="evidence" value="ECO:0007669"/>
    <property type="project" value="UniProtKB-EC"/>
</dbReference>
<dbReference type="RefSeq" id="XP_049337951.1">
    <property type="nucleotide sequence ID" value="XM_049481994.1"/>
</dbReference>
<feature type="signal peptide" evidence="8">
    <location>
        <begin position="1"/>
        <end position="23"/>
    </location>
</feature>